<gene>
    <name evidence="15" type="ORF">GSM42_10830</name>
</gene>
<evidence type="ECO:0000256" key="8">
    <source>
        <dbReference type="ARBA" id="ARBA00022777"/>
    </source>
</evidence>
<dbReference type="Pfam" id="PF02518">
    <property type="entry name" value="HATPase_c"/>
    <property type="match status" value="1"/>
</dbReference>
<keyword evidence="12 13" id="KW-0472">Membrane</keyword>
<dbReference type="SMART" id="SM00387">
    <property type="entry name" value="HATPase_c"/>
    <property type="match status" value="1"/>
</dbReference>
<feature type="transmembrane region" description="Helical" evidence="13">
    <location>
        <begin position="12"/>
        <end position="31"/>
    </location>
</feature>
<evidence type="ECO:0000256" key="13">
    <source>
        <dbReference type="SAM" id="Phobius"/>
    </source>
</evidence>
<protein>
    <recommendedName>
        <fullName evidence="3">histidine kinase</fullName>
        <ecNumber evidence="3">2.7.13.3</ecNumber>
    </recommendedName>
</protein>
<dbReference type="GO" id="GO:0016036">
    <property type="term" value="P:cellular response to phosphate starvation"/>
    <property type="evidence" value="ECO:0007669"/>
    <property type="project" value="TreeGrafter"/>
</dbReference>
<dbReference type="PANTHER" id="PTHR45453">
    <property type="entry name" value="PHOSPHATE REGULON SENSOR PROTEIN PHOR"/>
    <property type="match status" value="1"/>
</dbReference>
<evidence type="ECO:0000256" key="6">
    <source>
        <dbReference type="ARBA" id="ARBA00022692"/>
    </source>
</evidence>
<accession>A0A6I4VWE5</accession>
<keyword evidence="5" id="KW-0808">Transferase</keyword>
<evidence type="ECO:0000256" key="1">
    <source>
        <dbReference type="ARBA" id="ARBA00000085"/>
    </source>
</evidence>
<keyword evidence="16" id="KW-1185">Reference proteome</keyword>
<dbReference type="InterPro" id="IPR004358">
    <property type="entry name" value="Sig_transdc_His_kin-like_C"/>
</dbReference>
<dbReference type="PRINTS" id="PR00344">
    <property type="entry name" value="BCTRLSENSOR"/>
</dbReference>
<dbReference type="PANTHER" id="PTHR45453:SF2">
    <property type="entry name" value="HISTIDINE KINASE"/>
    <property type="match status" value="1"/>
</dbReference>
<feature type="transmembrane region" description="Helical" evidence="13">
    <location>
        <begin position="37"/>
        <end position="57"/>
    </location>
</feature>
<dbReference type="GO" id="GO:0000155">
    <property type="term" value="F:phosphorelay sensor kinase activity"/>
    <property type="evidence" value="ECO:0007669"/>
    <property type="project" value="TreeGrafter"/>
</dbReference>
<dbReference type="SUPFAM" id="SSF55874">
    <property type="entry name" value="ATPase domain of HSP90 chaperone/DNA topoisomerase II/histidine kinase"/>
    <property type="match status" value="1"/>
</dbReference>
<dbReference type="EC" id="2.7.13.3" evidence="3"/>
<dbReference type="Gene3D" id="3.30.565.10">
    <property type="entry name" value="Histidine kinase-like ATPase, C-terminal domain"/>
    <property type="match status" value="1"/>
</dbReference>
<evidence type="ECO:0000256" key="9">
    <source>
        <dbReference type="ARBA" id="ARBA00022840"/>
    </source>
</evidence>
<feature type="domain" description="Histidine kinase" evidence="14">
    <location>
        <begin position="120"/>
        <end position="322"/>
    </location>
</feature>
<dbReference type="GO" id="GO:0004721">
    <property type="term" value="F:phosphoprotein phosphatase activity"/>
    <property type="evidence" value="ECO:0007669"/>
    <property type="project" value="TreeGrafter"/>
</dbReference>
<name>A0A6I4VWE5_9BACL</name>
<comment type="subcellular location">
    <subcellularLocation>
        <location evidence="2">Cell membrane</location>
        <topology evidence="2">Multi-pass membrane protein</topology>
    </subcellularLocation>
</comment>
<dbReference type="InterPro" id="IPR005467">
    <property type="entry name" value="His_kinase_dom"/>
</dbReference>
<evidence type="ECO:0000256" key="2">
    <source>
        <dbReference type="ARBA" id="ARBA00004651"/>
    </source>
</evidence>
<keyword evidence="7" id="KW-0547">Nucleotide-binding</keyword>
<dbReference type="InterPro" id="IPR036890">
    <property type="entry name" value="HATPase_C_sf"/>
</dbReference>
<evidence type="ECO:0000256" key="4">
    <source>
        <dbReference type="ARBA" id="ARBA00022475"/>
    </source>
</evidence>
<sequence>MKLFLQEQISLFVLNVLQLSFIILLLWLDGFHELQKLVYPIFFSFFLLLLYLCYRYLTNRTFYERLSTPVQSINTFNRKVQSSPLSQSLGKLLKDQSERYRKELQSYKDQLDQHIQFINQWVHQMKTPLAVIDLILQNLQNKEAGEISYELDRLKKGLDLVLYTSRLSVFDRDFFVEKLNLESIVRTVTSDLKRLFIRKKLFPQFQLEPSLTVTSDEKWLSFVVMQIVINSVRYSPKDSKILFRSFHRGKTTVLEVIDSGVGIPASDLPRVFDAHFTGQNGRNFHESTGMGLFLVQKICQNLSHQVEIKSIVSKGTTVRISF</sequence>
<dbReference type="RefSeq" id="WP_160801556.1">
    <property type="nucleotide sequence ID" value="NZ_WUUL01000006.1"/>
</dbReference>
<keyword evidence="6 13" id="KW-0812">Transmembrane</keyword>
<dbReference type="GO" id="GO:0005886">
    <property type="term" value="C:plasma membrane"/>
    <property type="evidence" value="ECO:0007669"/>
    <property type="project" value="UniProtKB-SubCell"/>
</dbReference>
<evidence type="ECO:0000313" key="16">
    <source>
        <dbReference type="Proteomes" id="UP000430692"/>
    </source>
</evidence>
<dbReference type="InterPro" id="IPR050351">
    <property type="entry name" value="BphY/WalK/GraS-like"/>
</dbReference>
<evidence type="ECO:0000256" key="7">
    <source>
        <dbReference type="ARBA" id="ARBA00022741"/>
    </source>
</evidence>
<evidence type="ECO:0000256" key="5">
    <source>
        <dbReference type="ARBA" id="ARBA00022679"/>
    </source>
</evidence>
<evidence type="ECO:0000256" key="12">
    <source>
        <dbReference type="ARBA" id="ARBA00023136"/>
    </source>
</evidence>
<keyword evidence="4" id="KW-1003">Cell membrane</keyword>
<comment type="caution">
    <text evidence="15">The sequence shown here is derived from an EMBL/GenBank/DDBJ whole genome shotgun (WGS) entry which is preliminary data.</text>
</comment>
<dbReference type="AlphaFoldDB" id="A0A6I4VWE5"/>
<keyword evidence="8 15" id="KW-0418">Kinase</keyword>
<proteinExistence type="predicted"/>
<evidence type="ECO:0000256" key="3">
    <source>
        <dbReference type="ARBA" id="ARBA00012438"/>
    </source>
</evidence>
<organism evidence="15 16">
    <name type="scientific">Shimazuella alba</name>
    <dbReference type="NCBI Taxonomy" id="2690964"/>
    <lineage>
        <taxon>Bacteria</taxon>
        <taxon>Bacillati</taxon>
        <taxon>Bacillota</taxon>
        <taxon>Bacilli</taxon>
        <taxon>Bacillales</taxon>
        <taxon>Thermoactinomycetaceae</taxon>
        <taxon>Shimazuella</taxon>
    </lineage>
</organism>
<dbReference type="PROSITE" id="PS50109">
    <property type="entry name" value="HIS_KIN"/>
    <property type="match status" value="1"/>
</dbReference>
<evidence type="ECO:0000259" key="14">
    <source>
        <dbReference type="PROSITE" id="PS50109"/>
    </source>
</evidence>
<evidence type="ECO:0000256" key="10">
    <source>
        <dbReference type="ARBA" id="ARBA00022989"/>
    </source>
</evidence>
<reference evidence="15 16" key="1">
    <citation type="submission" date="2019-12" db="EMBL/GenBank/DDBJ databases">
        <title>Whole-genome analyses of novel actinobacteria.</title>
        <authorList>
            <person name="Sahin N."/>
            <person name="Saygin H."/>
        </authorList>
    </citation>
    <scope>NUCLEOTIDE SEQUENCE [LARGE SCALE GENOMIC DNA]</scope>
    <source>
        <strain evidence="15 16">KC615</strain>
    </source>
</reference>
<dbReference type="Proteomes" id="UP000430692">
    <property type="component" value="Unassembled WGS sequence"/>
</dbReference>
<keyword evidence="11" id="KW-0902">Two-component regulatory system</keyword>
<evidence type="ECO:0000256" key="11">
    <source>
        <dbReference type="ARBA" id="ARBA00023012"/>
    </source>
</evidence>
<comment type="catalytic activity">
    <reaction evidence="1">
        <text>ATP + protein L-histidine = ADP + protein N-phospho-L-histidine.</text>
        <dbReference type="EC" id="2.7.13.3"/>
    </reaction>
</comment>
<keyword evidence="9" id="KW-0067">ATP-binding</keyword>
<dbReference type="InterPro" id="IPR003594">
    <property type="entry name" value="HATPase_dom"/>
</dbReference>
<keyword evidence="10 13" id="KW-1133">Transmembrane helix</keyword>
<dbReference type="EMBL" id="WUUL01000006">
    <property type="protein sequence ID" value="MXQ54200.1"/>
    <property type="molecule type" value="Genomic_DNA"/>
</dbReference>
<dbReference type="GO" id="GO:0005524">
    <property type="term" value="F:ATP binding"/>
    <property type="evidence" value="ECO:0007669"/>
    <property type="project" value="UniProtKB-KW"/>
</dbReference>
<evidence type="ECO:0000313" key="15">
    <source>
        <dbReference type="EMBL" id="MXQ54200.1"/>
    </source>
</evidence>